<dbReference type="InterPro" id="IPR053959">
    <property type="entry name" value="YvlB/LiaX_N"/>
</dbReference>
<comment type="caution">
    <text evidence="2">The sequence shown here is derived from an EMBL/GenBank/DDBJ whole genome shotgun (WGS) entry which is preliminary data.</text>
</comment>
<evidence type="ECO:0000313" key="3">
    <source>
        <dbReference type="Proteomes" id="UP000257014"/>
    </source>
</evidence>
<reference evidence="2 3" key="1">
    <citation type="submission" date="2018-03" db="EMBL/GenBank/DDBJ databases">
        <authorList>
            <person name="Keele B.F."/>
        </authorList>
    </citation>
    <scope>NUCLEOTIDE SEQUENCE [LARGE SCALE GENOMIC DNA]</scope>
    <source>
        <strain evidence="2">ZCTH4_d</strain>
    </source>
</reference>
<gene>
    <name evidence="2" type="ORF">C6P37_08840</name>
</gene>
<dbReference type="Pfam" id="PF22746">
    <property type="entry name" value="SHOCT-like_DUF2089-C"/>
    <property type="match status" value="1"/>
</dbReference>
<sequence length="124" mass="13638">MKNEIFKVLKMVEEGKIDSEKAAELIALLKENGTETGSASPYLDKTLKIRVIDKDGNVNINIPIRLLKALLKTGYHISANLPASEKYLENIDLDMILSAVENDLDGQLVDISSPEGEKVSVVIE</sequence>
<evidence type="ECO:0000259" key="1">
    <source>
        <dbReference type="Pfam" id="PF22746"/>
    </source>
</evidence>
<dbReference type="AlphaFoldDB" id="A0A3E0K446"/>
<organism evidence="2 3">
    <name type="scientific">Caldibacillus debilis</name>
    <dbReference type="NCBI Taxonomy" id="301148"/>
    <lineage>
        <taxon>Bacteria</taxon>
        <taxon>Bacillati</taxon>
        <taxon>Bacillota</taxon>
        <taxon>Bacilli</taxon>
        <taxon>Bacillales</taxon>
        <taxon>Bacillaceae</taxon>
        <taxon>Caldibacillus</taxon>
    </lineage>
</organism>
<dbReference type="RefSeq" id="WP_276643602.1">
    <property type="nucleotide sequence ID" value="NZ_JBAIZG010000047.1"/>
</dbReference>
<feature type="domain" description="YvlB/LiaX N-terminal" evidence="1">
    <location>
        <begin position="7"/>
        <end position="33"/>
    </location>
</feature>
<evidence type="ECO:0000313" key="2">
    <source>
        <dbReference type="EMBL" id="REJ28331.1"/>
    </source>
</evidence>
<proteinExistence type="predicted"/>
<dbReference type="Proteomes" id="UP000257014">
    <property type="component" value="Unassembled WGS sequence"/>
</dbReference>
<name>A0A3E0K446_9BACI</name>
<dbReference type="EMBL" id="QEWE01000017">
    <property type="protein sequence ID" value="REJ28331.1"/>
    <property type="molecule type" value="Genomic_DNA"/>
</dbReference>
<protein>
    <recommendedName>
        <fullName evidence="1">YvlB/LiaX N-terminal domain-containing protein</fullName>
    </recommendedName>
</protein>
<accession>A0A3E0K446</accession>